<reference evidence="7 8" key="1">
    <citation type="submission" date="2019-05" db="EMBL/GenBank/DDBJ databases">
        <title>Verrucobacter flavum gen. nov., sp. nov. a new member of the family Verrucomicrobiaceae.</title>
        <authorList>
            <person name="Szuroczki S."/>
            <person name="Abbaszade G."/>
            <person name="Szabo A."/>
            <person name="Felfoldi T."/>
            <person name="Schumann P."/>
            <person name="Boka K."/>
            <person name="Keki Z."/>
            <person name="Toumi M."/>
            <person name="Toth E."/>
        </authorList>
    </citation>
    <scope>NUCLEOTIDE SEQUENCE [LARGE SCALE GENOMIC DNA]</scope>
    <source>
        <strain evidence="7 8">MG-N-17</strain>
    </source>
</reference>
<evidence type="ECO:0000256" key="4">
    <source>
        <dbReference type="ARBA" id="ARBA00023014"/>
    </source>
</evidence>
<dbReference type="RefSeq" id="WP_138085585.1">
    <property type="nucleotide sequence ID" value="NZ_VAUV01000005.1"/>
</dbReference>
<dbReference type="GO" id="GO:0051537">
    <property type="term" value="F:2 iron, 2 sulfur cluster binding"/>
    <property type="evidence" value="ECO:0007669"/>
    <property type="project" value="UniProtKB-KW"/>
</dbReference>
<dbReference type="EMBL" id="VAUV01000005">
    <property type="protein sequence ID" value="TLD71372.1"/>
    <property type="molecule type" value="Genomic_DNA"/>
</dbReference>
<dbReference type="Proteomes" id="UP000306196">
    <property type="component" value="Unassembled WGS sequence"/>
</dbReference>
<gene>
    <name evidence="7" type="ORF">FEM03_07525</name>
</gene>
<name>A0A5R8KGE4_9BACT</name>
<evidence type="ECO:0000256" key="3">
    <source>
        <dbReference type="ARBA" id="ARBA00023004"/>
    </source>
</evidence>
<evidence type="ECO:0000256" key="2">
    <source>
        <dbReference type="ARBA" id="ARBA00022723"/>
    </source>
</evidence>
<feature type="domain" description="Rieske" evidence="6">
    <location>
        <begin position="43"/>
        <end position="149"/>
    </location>
</feature>
<accession>A0A5R8KGE4</accession>
<keyword evidence="8" id="KW-1185">Reference proteome</keyword>
<sequence length="158" mass="16983">MNKRGFSKLLVVGGGLAVAGTVGVPALLTVLSPSLESDGGANWQPVGELDKFPLGEVAKALVPVPQEGWVRSLRQKGLFVLRELENEVVVYSRSCTDLSCPVTWDAGSEWFFCPCHGGVFSKEGEPKAGPPKDPLYRYATRVRSGVVEIDLNSVPPMI</sequence>
<keyword evidence="2" id="KW-0479">Metal-binding</keyword>
<keyword evidence="1" id="KW-0001">2Fe-2S</keyword>
<dbReference type="CDD" id="cd03467">
    <property type="entry name" value="Rieske"/>
    <property type="match status" value="1"/>
</dbReference>
<evidence type="ECO:0000259" key="6">
    <source>
        <dbReference type="PROSITE" id="PS51296"/>
    </source>
</evidence>
<keyword evidence="4" id="KW-0411">Iron-sulfur</keyword>
<dbReference type="PROSITE" id="PS51296">
    <property type="entry name" value="RIESKE"/>
    <property type="match status" value="1"/>
</dbReference>
<dbReference type="SUPFAM" id="SSF50022">
    <property type="entry name" value="ISP domain"/>
    <property type="match status" value="1"/>
</dbReference>
<dbReference type="OrthoDB" id="9767869at2"/>
<evidence type="ECO:0000256" key="1">
    <source>
        <dbReference type="ARBA" id="ARBA00022714"/>
    </source>
</evidence>
<evidence type="ECO:0000256" key="5">
    <source>
        <dbReference type="ARBA" id="ARBA00023157"/>
    </source>
</evidence>
<dbReference type="Pfam" id="PF00355">
    <property type="entry name" value="Rieske"/>
    <property type="match status" value="1"/>
</dbReference>
<keyword evidence="5" id="KW-1015">Disulfide bond</keyword>
<dbReference type="GO" id="GO:0046872">
    <property type="term" value="F:metal ion binding"/>
    <property type="evidence" value="ECO:0007669"/>
    <property type="project" value="UniProtKB-KW"/>
</dbReference>
<dbReference type="PANTHER" id="PTHR10134">
    <property type="entry name" value="CYTOCHROME B-C1 COMPLEX SUBUNIT RIESKE, MITOCHONDRIAL"/>
    <property type="match status" value="1"/>
</dbReference>
<evidence type="ECO:0000313" key="7">
    <source>
        <dbReference type="EMBL" id="TLD71372.1"/>
    </source>
</evidence>
<dbReference type="Gene3D" id="2.102.10.10">
    <property type="entry name" value="Rieske [2Fe-2S] iron-sulphur domain"/>
    <property type="match status" value="1"/>
</dbReference>
<proteinExistence type="predicted"/>
<dbReference type="InterPro" id="IPR017941">
    <property type="entry name" value="Rieske_2Fe-2S"/>
</dbReference>
<protein>
    <submittedName>
        <fullName evidence="7">Rieske (2Fe-2S) protein</fullName>
    </submittedName>
</protein>
<organism evidence="7 8">
    <name type="scientific">Phragmitibacter flavus</name>
    <dbReference type="NCBI Taxonomy" id="2576071"/>
    <lineage>
        <taxon>Bacteria</taxon>
        <taxon>Pseudomonadati</taxon>
        <taxon>Verrucomicrobiota</taxon>
        <taxon>Verrucomicrobiia</taxon>
        <taxon>Verrucomicrobiales</taxon>
        <taxon>Verrucomicrobiaceae</taxon>
        <taxon>Phragmitibacter</taxon>
    </lineage>
</organism>
<keyword evidence="3" id="KW-0408">Iron</keyword>
<dbReference type="InterPro" id="IPR014349">
    <property type="entry name" value="Rieske_Fe-S_prot"/>
</dbReference>
<dbReference type="AlphaFoldDB" id="A0A5R8KGE4"/>
<comment type="caution">
    <text evidence="7">The sequence shown here is derived from an EMBL/GenBank/DDBJ whole genome shotgun (WGS) entry which is preliminary data.</text>
</comment>
<evidence type="ECO:0000313" key="8">
    <source>
        <dbReference type="Proteomes" id="UP000306196"/>
    </source>
</evidence>
<dbReference type="InterPro" id="IPR036922">
    <property type="entry name" value="Rieske_2Fe-2S_sf"/>
</dbReference>